<organism evidence="2 3">
    <name type="scientific">Loktanella salsilacus</name>
    <dbReference type="NCBI Taxonomy" id="195913"/>
    <lineage>
        <taxon>Bacteria</taxon>
        <taxon>Pseudomonadati</taxon>
        <taxon>Pseudomonadota</taxon>
        <taxon>Alphaproteobacteria</taxon>
        <taxon>Rhodobacterales</taxon>
        <taxon>Roseobacteraceae</taxon>
        <taxon>Loktanella</taxon>
    </lineage>
</organism>
<dbReference type="EMBL" id="FOTF01000002">
    <property type="protein sequence ID" value="SFK81080.1"/>
    <property type="molecule type" value="Genomic_DNA"/>
</dbReference>
<dbReference type="AlphaFoldDB" id="A0A1I4CKD7"/>
<dbReference type="InterPro" id="IPR053172">
    <property type="entry name" value="Tn903_transposase"/>
</dbReference>
<sequence length="270" mass="30267">MTLGMVFRQPLPQTQGLMCSISKLLGVEIAVSSFPILSRRGNGPAGIQLAVDSTGLKIHDASEWREEKHKTERKWRSWRKLHLGLDLVSSEIACSDLTIDGVGDSTALPGLLDQIDAPADLFLADGAYDRDPTCDLLLERFGEGIEIVIPPRKNAMLSPDAAQNPTICDRQIFKIKGYGRIAWQNTSGYKQRSRSETLMGRWKVVIGTKLKARSFENQRTEARIVVRLLNRMTEFGRPSLERTAGIPSRVRRVPNWRRSVQHDLCNSNST</sequence>
<keyword evidence="3" id="KW-1185">Reference proteome</keyword>
<dbReference type="GO" id="GO:0004803">
    <property type="term" value="F:transposase activity"/>
    <property type="evidence" value="ECO:0007669"/>
    <property type="project" value="InterPro"/>
</dbReference>
<dbReference type="STRING" id="195913.SAMN04488004_102192"/>
<dbReference type="InterPro" id="IPR053520">
    <property type="entry name" value="Transposase_Tn903"/>
</dbReference>
<evidence type="ECO:0000313" key="3">
    <source>
        <dbReference type="Proteomes" id="UP000199550"/>
    </source>
</evidence>
<proteinExistence type="predicted"/>
<feature type="domain" description="Transposase IS4-like" evidence="1">
    <location>
        <begin position="49"/>
        <end position="230"/>
    </location>
</feature>
<reference evidence="2 3" key="1">
    <citation type="submission" date="2016-10" db="EMBL/GenBank/DDBJ databases">
        <authorList>
            <person name="de Groot N.N."/>
        </authorList>
    </citation>
    <scope>NUCLEOTIDE SEQUENCE [LARGE SCALE GENOMIC DNA]</scope>
    <source>
        <strain evidence="2 3">DSM 16199</strain>
    </source>
</reference>
<accession>A0A1I4CKD7</accession>
<dbReference type="GO" id="GO:0003677">
    <property type="term" value="F:DNA binding"/>
    <property type="evidence" value="ECO:0007669"/>
    <property type="project" value="InterPro"/>
</dbReference>
<name>A0A1I4CKD7_9RHOB</name>
<dbReference type="GO" id="GO:0006313">
    <property type="term" value="P:DNA transposition"/>
    <property type="evidence" value="ECO:0007669"/>
    <property type="project" value="InterPro"/>
</dbReference>
<gene>
    <name evidence="2" type="ORF">SAMN04488004_102192</name>
</gene>
<evidence type="ECO:0000313" key="2">
    <source>
        <dbReference type="EMBL" id="SFK81080.1"/>
    </source>
</evidence>
<dbReference type="NCBIfam" id="NF033579">
    <property type="entry name" value="transpos_IS5_2"/>
    <property type="match status" value="1"/>
</dbReference>
<dbReference type="Proteomes" id="UP000199550">
    <property type="component" value="Unassembled WGS sequence"/>
</dbReference>
<dbReference type="Pfam" id="PF01609">
    <property type="entry name" value="DDE_Tnp_1"/>
    <property type="match status" value="1"/>
</dbReference>
<dbReference type="InterPro" id="IPR002559">
    <property type="entry name" value="Transposase_11"/>
</dbReference>
<protein>
    <submittedName>
        <fullName evidence="2">Transposase DDE domain-containing protein</fullName>
    </submittedName>
</protein>
<dbReference type="PANTHER" id="PTHR34631">
    <property type="match status" value="1"/>
</dbReference>
<evidence type="ECO:0000259" key="1">
    <source>
        <dbReference type="Pfam" id="PF01609"/>
    </source>
</evidence>
<dbReference type="PANTHER" id="PTHR34631:SF3">
    <property type="entry name" value="ISSOD12 TRANSPOSASE TNPA_ISSOD12"/>
    <property type="match status" value="1"/>
</dbReference>